<dbReference type="GeneID" id="39745254"/>
<keyword evidence="1" id="KW-1133">Transmembrane helix</keyword>
<keyword evidence="1" id="KW-0812">Transmembrane</keyword>
<name>A0A1Y1JPC2_PLAGO</name>
<feature type="transmembrane region" description="Helical" evidence="1">
    <location>
        <begin position="280"/>
        <end position="299"/>
    </location>
</feature>
<dbReference type="Proteomes" id="UP000195521">
    <property type="component" value="Unassembled WGS sequence"/>
</dbReference>
<accession>A0A1Y1JPC2</accession>
<protein>
    <submittedName>
        <fullName evidence="2">Variable surface protein</fullName>
    </submittedName>
</protein>
<evidence type="ECO:0000256" key="1">
    <source>
        <dbReference type="SAM" id="Phobius"/>
    </source>
</evidence>
<comment type="caution">
    <text evidence="2">The sequence shown here is derived from an EMBL/GenBank/DDBJ whole genome shotgun (WGS) entry which is preliminary data.</text>
</comment>
<organism evidence="2 3">
    <name type="scientific">Plasmodium gonderi</name>
    <dbReference type="NCBI Taxonomy" id="77519"/>
    <lineage>
        <taxon>Eukaryota</taxon>
        <taxon>Sar</taxon>
        <taxon>Alveolata</taxon>
        <taxon>Apicomplexa</taxon>
        <taxon>Aconoidasida</taxon>
        <taxon>Haemosporida</taxon>
        <taxon>Plasmodiidae</taxon>
        <taxon>Plasmodium</taxon>
        <taxon>Plasmodium (Plasmodium)</taxon>
    </lineage>
</organism>
<evidence type="ECO:0000313" key="2">
    <source>
        <dbReference type="EMBL" id="GAW84446.1"/>
    </source>
</evidence>
<proteinExistence type="predicted"/>
<gene>
    <name evidence="2" type="ORF">PGO_003020</name>
</gene>
<keyword evidence="1" id="KW-0472">Membrane</keyword>
<reference evidence="3" key="1">
    <citation type="submission" date="2017-04" db="EMBL/GenBank/DDBJ databases">
        <title>Plasmodium gonderi genome.</title>
        <authorList>
            <person name="Arisue N."/>
            <person name="Honma H."/>
            <person name="Kawai S."/>
            <person name="Tougan T."/>
            <person name="Tanabe K."/>
            <person name="Horii T."/>
        </authorList>
    </citation>
    <scope>NUCLEOTIDE SEQUENCE [LARGE SCALE GENOMIC DNA]</scope>
    <source>
        <strain evidence="3">ATCC 30045</strain>
    </source>
</reference>
<dbReference type="EMBL" id="BDQF01000328">
    <property type="protein sequence ID" value="GAW84446.1"/>
    <property type="molecule type" value="Genomic_DNA"/>
</dbReference>
<dbReference type="AlphaFoldDB" id="A0A1Y1JPC2"/>
<sequence length="350" mass="41306">MTGTILKNEEFDIKGIFPTCSKNFSWNKEATRRESDADNFTILCSDFYNQVSHGHDTTQFSKLCRVLGLYLNHIKSRQNEIHVKSCCELFYYKLKKDIMHNLNFTDANICYKSMMKKDDKRKFSTSISNICVNYSANIDEDTSKLLEHLFKIYYYIDLFKNPVQGTTTEMRKFKQEIIDLENYSCNNKIRLKEELENIINVCEGYIKGWKHHQTAKHAASLLTENNWIDLRKIKLTELGDEILKKHRTKDLRTTEMMQQKTLYSQSLMITVTDDVTNTRISIGTVFLTFSILIIIFILYKYTPYFSLLKPSVLKLRRNLKKNYKNNPDLMFSFDDEYKNSVDDSYKIAYS</sequence>
<evidence type="ECO:0000313" key="3">
    <source>
        <dbReference type="Proteomes" id="UP000195521"/>
    </source>
</evidence>
<dbReference type="RefSeq" id="XP_028547035.1">
    <property type="nucleotide sequence ID" value="XM_028691234.1"/>
</dbReference>
<keyword evidence="3" id="KW-1185">Reference proteome</keyword>